<dbReference type="SUPFAM" id="SSF52540">
    <property type="entry name" value="P-loop containing nucleoside triphosphate hydrolases"/>
    <property type="match status" value="1"/>
</dbReference>
<comment type="subcellular location">
    <subcellularLocation>
        <location evidence="1">Cytoplasm</location>
    </subcellularLocation>
</comment>
<dbReference type="InterPro" id="IPR047187">
    <property type="entry name" value="SF1_C_Upf1"/>
</dbReference>
<dbReference type="RefSeq" id="XP_005362921.2">
    <property type="nucleotide sequence ID" value="XM_005362864.2"/>
</dbReference>
<feature type="region of interest" description="Disordered" evidence="9">
    <location>
        <begin position="30"/>
        <end position="316"/>
    </location>
</feature>
<feature type="compositionally biased region" description="Low complexity" evidence="9">
    <location>
        <begin position="54"/>
        <end position="81"/>
    </location>
</feature>
<gene>
    <name evidence="12" type="primary">Znfx1</name>
</gene>
<evidence type="ECO:0000256" key="1">
    <source>
        <dbReference type="ARBA" id="ARBA00004496"/>
    </source>
</evidence>
<feature type="compositionally biased region" description="Polar residues" evidence="9">
    <location>
        <begin position="296"/>
        <end position="316"/>
    </location>
</feature>
<evidence type="ECO:0000313" key="11">
    <source>
        <dbReference type="Proteomes" id="UP000694915"/>
    </source>
</evidence>
<feature type="region of interest" description="Disordered" evidence="9">
    <location>
        <begin position="970"/>
        <end position="996"/>
    </location>
</feature>
<sequence>MVVSPASSPSPCSLSLRGCSASAPCRAWHARAARRVPPAPGPAETCGCPGRSQPAPRRALPSAAPTAAAGPAAAAGAEATPPFRPPRGRGRLRARPGLSLAPAAPPPRPARPPPPPPGRPPGSSPRPGAAGTGNRKCAASGGAATCQGPELSAAPVEDAPEPITSSQVNVEGSSGSDMEDRRPHLEARPRNPPANHRGPIDGELPPRARNQTSNPAASALRGGTNHAGRHPRSSNPPVPFRLREERFRAMGRNPHQGRRNQEGHTSDEARDQRQGQNDTRRRNDNQEGRNHRPPWSSDNFQQWRSPQQKPAEQPQQTKRLGYKFLESLLQKEPSEVAITLATSVGLKELLSYSSMKPSFLQLICQVLRKACSSKIDRQSILHVLGILNNSKFLRVCLPAYVVGMITEPIPDVRNQYPEHLSNIISLLQDLVSVFPASSVQETSMLISLLPASLNALRASGVDIEEETEKNLEKVQIIIEHLQEKRREGTLKVDTYTLVQSEAEGQVESYRAMPIYPTYNEVHLDERPFLRPNIISGKYESTAVYLDTHFRLLREDFVRPLREGILELLQSFEDQCLRKRKFDDIRIYFDARIITPMCSASGIVYKVQFDTKPLKFVRWQNSKRLLYGSLVCMSKDNFETFLFATVSNREHEDLCRGIVQLCFNEQSQQLLADVHPSDSFLMVETTAYFEAYRHVLEGLQEIQEEDVPFQRNIVECDSQVKEPRYLLMGGRYDFTQLMESPSAIGERQRGAEVLRYSRVNVLDFGQWPSKESLKLDDSQMEALQFALTRELAIIQGPPGTGKTYVGLKIVQALLRNESVWQISAQKFPILVVCYTNHALDQFLEGIYRCQKTSIVRVGGRSNSEILKQFTLRELRNKREFRRNLPMHLRRAYMSIVTGMKESEQELLEGAKTLECTMHGVVREQYLEKYISPQHWNSLMSGPVQDADWVCVQPSKHSMMLEWLGLGVGSFTHSAPPAGPESTAQAEGEEEEEGEEEASLIEIAEEADLIEADRVIEEEEVVRPQRRKKEENGADQELAKILLAMRLDQYGPGTTAGQEQVAEEWETQRTQKKKMKRKVKAELRKLNTMTEAEANAIQDIWQLDLNTRWQLYRLWLQMYQADTRRRILSYEHQYRTSADRMAELRLQEDLHILKDAQVVGMTTTGAAKYRQILQQVEPRIVIVEEAAEVLEAHTIATLSKACQHLILIGDHQQLRPSANVYDLAKNFNLEVSLFERLVKVNIPFVRLNHQHRMRPEIARLLTPHIYQDLENHPSVLKYEQIKGVSSNLYFVEHCFPEQEIQEGKSHQNQHEAHFVVELCQYFLCQEYRPSQITILTTYTGQLFCLRKLMPAKTFAGIKVHVVDKYQGEENDIILLSLVRSNQEGKVGFLQIPNRICVALSRAKKGMYCIGNMQMLAKVPLWSKIIHTLRENNQIGPSLRLCCQNHPDTHTLVSKASDFQKVPEGGCSLPCEFRLACGHVCTRACHPYDSSHKEFQCMKPCQKVICPDGHRCPLVCFQKCHKSCQVKVPKIIVRCGHKQMVPCSMPESDYCCQEPCPKVLRCGHRCSHLCGEDCVRLCPEKVTVKLKCGHSQQVKCGDVECIKYGLPVKCTTKCDTVLDCGHPCPGSCNSCFEGRFHERCQQPCKRLLICSHKCQEPCTGECPPCQRTCQNRCVHSQCKKKCGELCSPCVEPCVWRCQHYQCTRLCSEPCDRPPCYVPCSKMLACGHPCIGLCGEPCPKKCRVCQLDEVTQIFFGFEDEPDARFVQLEDCNHIFEVQGLDRYMNEQDDEVAIRLKVCPICQVPIRKNLRYGKSIKQRLEEIEIVKEKIQGSAGEIAVSQEQLKALLESKTLFLQLHPENFLMLQEKLAQKNLSVKDLGLVENSISFYDHLANLEGSLEKVHYSERHKVRTRLEQVYEWLARKRLSFSSQELSDLQSEIQRLTYLVTLLIRCKMAEEKVKGSIAEEVSSIRNILEKTCKFTQEDEQLVQKKMDALKSTLPCSCLGISEEERVQIVTALGVPRGHWFKCPNGHIYVITECGGAMQRGTCPECKEVIGGENHTLVRSNQLAPEMDGAQYPAWSDTANNLMNFEEIRRMM</sequence>
<evidence type="ECO:0000313" key="12">
    <source>
        <dbReference type="RefSeq" id="XP_005362921.2"/>
    </source>
</evidence>
<dbReference type="InterPro" id="IPR046439">
    <property type="entry name" value="ZF_RZ_dom"/>
</dbReference>
<evidence type="ECO:0000256" key="7">
    <source>
        <dbReference type="ARBA" id="ARBA00022859"/>
    </source>
</evidence>
<keyword evidence="6" id="KW-0862">Zinc</keyword>
<feature type="compositionally biased region" description="Basic and acidic residues" evidence="9">
    <location>
        <begin position="259"/>
        <end position="290"/>
    </location>
</feature>
<dbReference type="InterPro" id="IPR000967">
    <property type="entry name" value="Znf_NFX1"/>
</dbReference>
<keyword evidence="11" id="KW-1185">Reference proteome</keyword>
<dbReference type="PANTHER" id="PTHR10887">
    <property type="entry name" value="DNA2/NAM7 HELICASE FAMILY"/>
    <property type="match status" value="1"/>
</dbReference>
<evidence type="ECO:0000256" key="6">
    <source>
        <dbReference type="ARBA" id="ARBA00022833"/>
    </source>
</evidence>
<dbReference type="InterPro" id="IPR041677">
    <property type="entry name" value="DNA2/NAM7_AAA_11"/>
</dbReference>
<dbReference type="Gene3D" id="3.40.50.300">
    <property type="entry name" value="P-loop containing nucleotide triphosphate hydrolases"/>
    <property type="match status" value="3"/>
</dbReference>
<dbReference type="CDD" id="cd17936">
    <property type="entry name" value="EEXXEc_NFX1"/>
    <property type="match status" value="1"/>
</dbReference>
<evidence type="ECO:0000256" key="4">
    <source>
        <dbReference type="ARBA" id="ARBA00022737"/>
    </source>
</evidence>
<dbReference type="PROSITE" id="PS51981">
    <property type="entry name" value="ZF_RZ"/>
    <property type="match status" value="1"/>
</dbReference>
<evidence type="ECO:0000256" key="2">
    <source>
        <dbReference type="ARBA" id="ARBA00022490"/>
    </source>
</evidence>
<feature type="compositionally biased region" description="Basic and acidic residues" evidence="9">
    <location>
        <begin position="178"/>
        <end position="189"/>
    </location>
</feature>
<feature type="compositionally biased region" description="Polar residues" evidence="9">
    <location>
        <begin position="163"/>
        <end position="176"/>
    </location>
</feature>
<keyword evidence="4" id="KW-0677">Repeat</keyword>
<keyword evidence="3" id="KW-0479">Metal-binding</keyword>
<dbReference type="CDD" id="cd18808">
    <property type="entry name" value="SF1_C_Upf1"/>
    <property type="match status" value="1"/>
</dbReference>
<dbReference type="Pfam" id="PF13087">
    <property type="entry name" value="AAA_12"/>
    <property type="match status" value="1"/>
</dbReference>
<feature type="compositionally biased region" description="Pro residues" evidence="9">
    <location>
        <begin position="103"/>
        <end position="124"/>
    </location>
</feature>
<dbReference type="InterPro" id="IPR041679">
    <property type="entry name" value="DNA2/NAM7-like_C"/>
</dbReference>
<dbReference type="CDD" id="cd06008">
    <property type="entry name" value="NF-X1-zinc-finger"/>
    <property type="match status" value="2"/>
</dbReference>
<dbReference type="InterPro" id="IPR027417">
    <property type="entry name" value="P-loop_NTPase"/>
</dbReference>
<feature type="domain" description="RZ-type" evidence="10">
    <location>
        <begin position="2002"/>
        <end position="2073"/>
    </location>
</feature>
<reference evidence="12" key="1">
    <citation type="submission" date="2025-08" db="UniProtKB">
        <authorList>
            <consortium name="RefSeq"/>
        </authorList>
    </citation>
    <scope>IDENTIFICATION</scope>
</reference>
<dbReference type="InterPro" id="IPR045055">
    <property type="entry name" value="DNA2/NAM7-like"/>
</dbReference>
<dbReference type="Pfam" id="PF20173">
    <property type="entry name" value="ZnF_RZ-type"/>
    <property type="match status" value="1"/>
</dbReference>
<dbReference type="SMART" id="SM00438">
    <property type="entry name" value="ZnF_NFX"/>
    <property type="match status" value="5"/>
</dbReference>
<evidence type="ECO:0000256" key="5">
    <source>
        <dbReference type="ARBA" id="ARBA00022771"/>
    </source>
</evidence>
<protein>
    <submittedName>
        <fullName evidence="12">NFX1-type zinc finger-containing protein 1 isoform X1</fullName>
    </submittedName>
</protein>
<keyword evidence="5" id="KW-0863">Zinc-finger</keyword>
<name>A0ABM0LBQ2_MICOH</name>
<keyword evidence="8" id="KW-0175">Coiled coil</keyword>
<keyword evidence="7" id="KW-0391">Immunity</keyword>
<proteinExistence type="predicted"/>
<dbReference type="PANTHER" id="PTHR10887:SF341">
    <property type="entry name" value="NFX1-TYPE ZINC FINGER-CONTAINING PROTEIN 1"/>
    <property type="match status" value="1"/>
</dbReference>
<organism evidence="11 12">
    <name type="scientific">Microtus ochrogaster</name>
    <name type="common">Prairie vole</name>
    <dbReference type="NCBI Taxonomy" id="79684"/>
    <lineage>
        <taxon>Eukaryota</taxon>
        <taxon>Metazoa</taxon>
        <taxon>Chordata</taxon>
        <taxon>Craniata</taxon>
        <taxon>Vertebrata</taxon>
        <taxon>Euteleostomi</taxon>
        <taxon>Mammalia</taxon>
        <taxon>Eutheria</taxon>
        <taxon>Euarchontoglires</taxon>
        <taxon>Glires</taxon>
        <taxon>Rodentia</taxon>
        <taxon>Myomorpha</taxon>
        <taxon>Muroidea</taxon>
        <taxon>Cricetidae</taxon>
        <taxon>Arvicolinae</taxon>
        <taxon>Microtus</taxon>
    </lineage>
</organism>
<evidence type="ECO:0000256" key="3">
    <source>
        <dbReference type="ARBA" id="ARBA00022723"/>
    </source>
</evidence>
<dbReference type="InterPro" id="IPR057373">
    <property type="entry name" value="ZNFX1"/>
</dbReference>
<keyword evidence="2" id="KW-0963">Cytoplasm</keyword>
<dbReference type="Pfam" id="PF13086">
    <property type="entry name" value="AAA_11"/>
    <property type="match status" value="1"/>
</dbReference>
<feature type="compositionally biased region" description="Acidic residues" evidence="9">
    <location>
        <begin position="985"/>
        <end position="996"/>
    </location>
</feature>
<evidence type="ECO:0000256" key="9">
    <source>
        <dbReference type="SAM" id="MobiDB-lite"/>
    </source>
</evidence>
<evidence type="ECO:0000256" key="8">
    <source>
        <dbReference type="SAM" id="Coils"/>
    </source>
</evidence>
<dbReference type="Pfam" id="PF25396">
    <property type="entry name" value="ZNFX1"/>
    <property type="match status" value="1"/>
</dbReference>
<evidence type="ECO:0000259" key="10">
    <source>
        <dbReference type="PROSITE" id="PS51981"/>
    </source>
</evidence>
<feature type="coiled-coil region" evidence="8">
    <location>
        <begin position="1060"/>
        <end position="1090"/>
    </location>
</feature>
<accession>A0ABM0LBQ2</accession>
<dbReference type="Proteomes" id="UP000694915">
    <property type="component" value="Linkage group LG8"/>
</dbReference>
<dbReference type="GeneID" id="101992619"/>